<dbReference type="AlphaFoldDB" id="A0A7K0EPN4"/>
<organism evidence="1 2">
    <name type="scientific">Larkinella terrae</name>
    <dbReference type="NCBI Taxonomy" id="2025311"/>
    <lineage>
        <taxon>Bacteria</taxon>
        <taxon>Pseudomonadati</taxon>
        <taxon>Bacteroidota</taxon>
        <taxon>Cytophagia</taxon>
        <taxon>Cytophagales</taxon>
        <taxon>Spirosomataceae</taxon>
        <taxon>Larkinella</taxon>
    </lineage>
</organism>
<dbReference type="RefSeq" id="WP_154177129.1">
    <property type="nucleotide sequence ID" value="NZ_WJXZ01000013.1"/>
</dbReference>
<keyword evidence="2" id="KW-1185">Reference proteome</keyword>
<evidence type="ECO:0000313" key="1">
    <source>
        <dbReference type="EMBL" id="MRS63759.1"/>
    </source>
</evidence>
<dbReference type="EMBL" id="WJXZ01000013">
    <property type="protein sequence ID" value="MRS63759.1"/>
    <property type="molecule type" value="Genomic_DNA"/>
</dbReference>
<comment type="caution">
    <text evidence="1">The sequence shown here is derived from an EMBL/GenBank/DDBJ whole genome shotgun (WGS) entry which is preliminary data.</text>
</comment>
<sequence>MLTQCEYNQLPLPAKTDLLWRHGQHLMDRQSPPFKVSLYLVSDFFVEAYFSESNYYEGNHELLHLFSLQLKSRHKSKNLDPFEPYLDQIDLRLLEQV</sequence>
<reference evidence="1 2" key="1">
    <citation type="journal article" date="2018" name="Antonie Van Leeuwenhoek">
        <title>Larkinella terrae sp. nov., isolated from soil on Jeju Island, South Korea.</title>
        <authorList>
            <person name="Ten L.N."/>
            <person name="Jeon J."/>
            <person name="Park S.J."/>
            <person name="Park S."/>
            <person name="Lee S.Y."/>
            <person name="Kim M.K."/>
            <person name="Jung H.Y."/>
        </authorList>
    </citation>
    <scope>NUCLEOTIDE SEQUENCE [LARGE SCALE GENOMIC DNA]</scope>
    <source>
        <strain evidence="1 2">KCTC 52001</strain>
    </source>
</reference>
<protein>
    <submittedName>
        <fullName evidence="1">Uncharacterized protein</fullName>
    </submittedName>
</protein>
<dbReference type="OrthoDB" id="886340at2"/>
<dbReference type="Proteomes" id="UP000441754">
    <property type="component" value="Unassembled WGS sequence"/>
</dbReference>
<proteinExistence type="predicted"/>
<evidence type="ECO:0000313" key="2">
    <source>
        <dbReference type="Proteomes" id="UP000441754"/>
    </source>
</evidence>
<name>A0A7K0EPN4_9BACT</name>
<accession>A0A7K0EPN4</accession>
<gene>
    <name evidence="1" type="ORF">GJJ30_20845</name>
</gene>